<dbReference type="Gene3D" id="3.30.2290.10">
    <property type="entry name" value="PmbA/TldD superfamily"/>
    <property type="match status" value="1"/>
</dbReference>
<organism evidence="8">
    <name type="scientific">Burkholderia sp. (strain CCGE1003)</name>
    <dbReference type="NCBI Taxonomy" id="640512"/>
    <lineage>
        <taxon>Bacteria</taxon>
        <taxon>Pseudomonadati</taxon>
        <taxon>Pseudomonadota</taxon>
        <taxon>Betaproteobacteria</taxon>
        <taxon>Burkholderiales</taxon>
        <taxon>Burkholderiaceae</taxon>
        <taxon>Burkholderia</taxon>
    </lineage>
</organism>
<dbReference type="SUPFAM" id="SSF111283">
    <property type="entry name" value="Putative modulator of DNA gyrase, PmbA/TldD"/>
    <property type="match status" value="1"/>
</dbReference>
<dbReference type="KEGG" id="bgf:BC1003_6073"/>
<dbReference type="InterPro" id="IPR025502">
    <property type="entry name" value="TldD"/>
</dbReference>
<dbReference type="GO" id="GO:0006508">
    <property type="term" value="P:proteolysis"/>
    <property type="evidence" value="ECO:0007669"/>
    <property type="project" value="UniProtKB-KW"/>
</dbReference>
<evidence type="ECO:0000259" key="6">
    <source>
        <dbReference type="Pfam" id="PF19289"/>
    </source>
</evidence>
<dbReference type="Pfam" id="PF19289">
    <property type="entry name" value="PmbA_TldD_3rd"/>
    <property type="match status" value="1"/>
</dbReference>
<protein>
    <submittedName>
        <fullName evidence="8">Peptidase U62 modulator of DNA gyrase</fullName>
    </submittedName>
</protein>
<dbReference type="EMBL" id="CP002218">
    <property type="protein sequence ID" value="ADN61968.1"/>
    <property type="molecule type" value="Genomic_DNA"/>
</dbReference>
<dbReference type="eggNOG" id="COG0312">
    <property type="taxonomic scope" value="Bacteria"/>
</dbReference>
<keyword evidence="2" id="KW-0645">Protease</keyword>
<keyword evidence="4" id="KW-0482">Metalloprotease</keyword>
<dbReference type="PANTHER" id="PTHR30624">
    <property type="entry name" value="UNCHARACTERIZED PROTEIN TLDD AND PMBA"/>
    <property type="match status" value="1"/>
</dbReference>
<dbReference type="InterPro" id="IPR045570">
    <property type="entry name" value="Metalloprtase-TldD/E_cen_dom"/>
</dbReference>
<dbReference type="GO" id="GO:0008237">
    <property type="term" value="F:metallopeptidase activity"/>
    <property type="evidence" value="ECO:0007669"/>
    <property type="project" value="UniProtKB-KW"/>
</dbReference>
<evidence type="ECO:0000256" key="3">
    <source>
        <dbReference type="ARBA" id="ARBA00022801"/>
    </source>
</evidence>
<evidence type="ECO:0000259" key="7">
    <source>
        <dbReference type="Pfam" id="PF19290"/>
    </source>
</evidence>
<feature type="domain" description="Metalloprotease TldD/E central" evidence="7">
    <location>
        <begin position="143"/>
        <end position="244"/>
    </location>
</feature>
<dbReference type="InterPro" id="IPR051463">
    <property type="entry name" value="Peptidase_U62_metallo"/>
</dbReference>
<dbReference type="InterPro" id="IPR002510">
    <property type="entry name" value="Metalloprtase-TldD/E_N"/>
</dbReference>
<dbReference type="OrthoDB" id="9803213at2"/>
<dbReference type="AlphaFoldDB" id="E1TIQ9"/>
<dbReference type="InterPro" id="IPR045569">
    <property type="entry name" value="Metalloprtase-TldD/E_C"/>
</dbReference>
<dbReference type="Pfam" id="PF19290">
    <property type="entry name" value="PmbA_TldD_2nd"/>
    <property type="match status" value="1"/>
</dbReference>
<proteinExistence type="inferred from homology"/>
<evidence type="ECO:0000259" key="5">
    <source>
        <dbReference type="Pfam" id="PF01523"/>
    </source>
</evidence>
<sequence length="494" mass="52208">MNEILSYPNCLLSLDDVRNAARRCLLDRNGVDEAQLASALSLAMGAGSDFADVYLSDSVRETWSLEGGAVRGGSYRRDSGFGLRVMKGEETTFASSQKIDASALVRVASQLRMNGESAQAKASTQSKDTAMPERGSLYISASPLASVDASEKITLLQKVDQLARKHDARVVEVGASLQAVYESVWVTCHDGMSAGDVRPLLNLWVSVRVKSGTRMEHTHSGMGGRYSLSEWSGDVVASFVTKLVDAAIIKLDARPAPAGSMSVVVGPGWNGVLLHEAVGHGLEADGIRRGTSAFAGRIGETVAHKGVTIVDDGSMFGRRGSLNVDDEGYPTQRTVLIEDGALRGFMQDSLSARLMGVAQTGNGRRESYTCLPMPRMTNTFMLNGNHEPDEIVASVTNGIYVAGLEGGQVDVTSGQFVFEASEAFLIEDGKITAPIKGATITGNGPETIRKISLIGNDLELDSGKAMCGKAGQSVPVGVGQPTLRVDDMTVGGTA</sequence>
<evidence type="ECO:0000256" key="1">
    <source>
        <dbReference type="ARBA" id="ARBA00005836"/>
    </source>
</evidence>
<dbReference type="HOGENOM" id="CLU_026425_1_0_4"/>
<dbReference type="PIRSF" id="PIRSF004919">
    <property type="entry name" value="TldD"/>
    <property type="match status" value="1"/>
</dbReference>
<name>E1TIQ9_BURSG</name>
<evidence type="ECO:0000256" key="4">
    <source>
        <dbReference type="ARBA" id="ARBA00023049"/>
    </source>
</evidence>
<evidence type="ECO:0000256" key="2">
    <source>
        <dbReference type="ARBA" id="ARBA00022670"/>
    </source>
</evidence>
<feature type="domain" description="Metalloprotease TldD/E C-terminal" evidence="6">
    <location>
        <begin position="259"/>
        <end position="492"/>
    </location>
</feature>
<dbReference type="GO" id="GO:0005829">
    <property type="term" value="C:cytosol"/>
    <property type="evidence" value="ECO:0007669"/>
    <property type="project" value="TreeGrafter"/>
</dbReference>
<dbReference type="STRING" id="640512.BC1003_6073"/>
<dbReference type="InterPro" id="IPR036059">
    <property type="entry name" value="TldD/PmbA_sf"/>
</dbReference>
<accession>E1TIQ9</accession>
<comment type="similarity">
    <text evidence="1">Belongs to the peptidase U62 family.</text>
</comment>
<gene>
    <name evidence="8" type="ordered locus">BC1003_6073</name>
</gene>
<dbReference type="InterPro" id="IPR035068">
    <property type="entry name" value="TldD/PmbA_N"/>
</dbReference>
<dbReference type="PANTHER" id="PTHR30624:SF4">
    <property type="entry name" value="METALLOPROTEASE TLDD"/>
    <property type="match status" value="1"/>
</dbReference>
<dbReference type="Pfam" id="PF01523">
    <property type="entry name" value="PmbA_TldD_1st"/>
    <property type="match status" value="1"/>
</dbReference>
<reference evidence="8" key="1">
    <citation type="submission" date="2010-09" db="EMBL/GenBank/DDBJ databases">
        <title>Complete sequence of chromosome2 of Burkholderia sp. CCGE1003.</title>
        <authorList>
            <consortium name="US DOE Joint Genome Institute"/>
            <person name="Lucas S."/>
            <person name="Copeland A."/>
            <person name="Lapidus A."/>
            <person name="Cheng J.-F."/>
            <person name="Bruce D."/>
            <person name="Goodwin L."/>
            <person name="Pitluck S."/>
            <person name="Daligault H."/>
            <person name="Davenport K."/>
            <person name="Detter J.C."/>
            <person name="Han C."/>
            <person name="Tapia R."/>
            <person name="Land M."/>
            <person name="Hauser L."/>
            <person name="Jeffries C."/>
            <person name="Kyrpides N."/>
            <person name="Ivanova N."/>
            <person name="Ovchinnikova G."/>
            <person name="Martinez-Romero E."/>
            <person name="Rogel M.A."/>
            <person name="Auchtung J."/>
            <person name="Tiedje J.M."/>
            <person name="Woyke T."/>
        </authorList>
    </citation>
    <scope>NUCLEOTIDE SEQUENCE</scope>
    <source>
        <strain evidence="8">CCGE1003</strain>
    </source>
</reference>
<evidence type="ECO:0000313" key="8">
    <source>
        <dbReference type="EMBL" id="ADN61968.1"/>
    </source>
</evidence>
<keyword evidence="3" id="KW-0378">Hydrolase</keyword>
<dbReference type="NCBIfam" id="NF008006">
    <property type="entry name" value="PRK10735.1"/>
    <property type="match status" value="1"/>
</dbReference>
<feature type="domain" description="Metalloprotease TldD/E N-terminal" evidence="5">
    <location>
        <begin position="51"/>
        <end position="111"/>
    </location>
</feature>